<protein>
    <recommendedName>
        <fullName evidence="2">DUF4220 domain-containing protein</fullName>
    </recommendedName>
</protein>
<sequence>MVKSCLQVKPFSSKLGGIIWEILLYDSSVHSVLWRILSMSTQLLEHSYTSYYHGLKDIEDIELVICIGLDIIYYVLSNLPEAFCAKDSGV</sequence>
<reference evidence="1" key="1">
    <citation type="submission" date="2014-09" db="EMBL/GenBank/DDBJ databases">
        <authorList>
            <person name="Magalhaes I.L.F."/>
            <person name="Oliveira U."/>
            <person name="Santos F.R."/>
            <person name="Vidigal T.H.D.A."/>
            <person name="Brescovit A.D."/>
            <person name="Santos A.J."/>
        </authorList>
    </citation>
    <scope>NUCLEOTIDE SEQUENCE</scope>
    <source>
        <tissue evidence="1">Shoot tissue taken approximately 20 cm above the soil surface</tissue>
    </source>
</reference>
<evidence type="ECO:0008006" key="2">
    <source>
        <dbReference type="Google" id="ProtNLM"/>
    </source>
</evidence>
<evidence type="ECO:0000313" key="1">
    <source>
        <dbReference type="EMBL" id="JAE34824.1"/>
    </source>
</evidence>
<name>A0A0A9HG77_ARUDO</name>
<dbReference type="EMBL" id="GBRH01163072">
    <property type="protein sequence ID" value="JAE34824.1"/>
    <property type="molecule type" value="Transcribed_RNA"/>
</dbReference>
<reference evidence="1" key="2">
    <citation type="journal article" date="2015" name="Data Brief">
        <title>Shoot transcriptome of the giant reed, Arundo donax.</title>
        <authorList>
            <person name="Barrero R.A."/>
            <person name="Guerrero F.D."/>
            <person name="Moolhuijzen P."/>
            <person name="Goolsby J.A."/>
            <person name="Tidwell J."/>
            <person name="Bellgard S.E."/>
            <person name="Bellgard M.I."/>
        </authorList>
    </citation>
    <scope>NUCLEOTIDE SEQUENCE</scope>
    <source>
        <tissue evidence="1">Shoot tissue taken approximately 20 cm above the soil surface</tissue>
    </source>
</reference>
<proteinExistence type="predicted"/>
<accession>A0A0A9HG77</accession>
<dbReference type="AlphaFoldDB" id="A0A0A9HG77"/>
<organism evidence="1">
    <name type="scientific">Arundo donax</name>
    <name type="common">Giant reed</name>
    <name type="synonym">Donax arundinaceus</name>
    <dbReference type="NCBI Taxonomy" id="35708"/>
    <lineage>
        <taxon>Eukaryota</taxon>
        <taxon>Viridiplantae</taxon>
        <taxon>Streptophyta</taxon>
        <taxon>Embryophyta</taxon>
        <taxon>Tracheophyta</taxon>
        <taxon>Spermatophyta</taxon>
        <taxon>Magnoliopsida</taxon>
        <taxon>Liliopsida</taxon>
        <taxon>Poales</taxon>
        <taxon>Poaceae</taxon>
        <taxon>PACMAD clade</taxon>
        <taxon>Arundinoideae</taxon>
        <taxon>Arundineae</taxon>
        <taxon>Arundo</taxon>
    </lineage>
</organism>